<sequence>MINKSVLFFVCLIYISILNINPNPIRISNDKTKQIPFYFDSIKKLNNHIYLQKDFQIKSSSTNHPYIQSTTTTQTFNYRKIISKSTINHHRTTTTTTTTTENNHSSSSSSSTSTSTSTSTINQYDYDQYDQYNEKGDSKTRIEGTDMNNIEEDKRKKDSFICHSSSQRDNINKDKQLKTPLPLPLISDYNRKGQTTISKQLIILDV</sequence>
<evidence type="ECO:0000256" key="1">
    <source>
        <dbReference type="SAM" id="MobiDB-lite"/>
    </source>
</evidence>
<evidence type="ECO:0000313" key="3">
    <source>
        <dbReference type="EMBL" id="CAF1262343.1"/>
    </source>
</evidence>
<feature type="compositionally biased region" description="Low complexity" evidence="1">
    <location>
        <begin position="93"/>
        <end position="131"/>
    </location>
</feature>
<accession>A0A815AT69</accession>
<feature type="compositionally biased region" description="Basic and acidic residues" evidence="1">
    <location>
        <begin position="151"/>
        <end position="160"/>
    </location>
</feature>
<feature type="compositionally biased region" description="Basic and acidic residues" evidence="1">
    <location>
        <begin position="132"/>
        <end position="144"/>
    </location>
</feature>
<evidence type="ECO:0000256" key="2">
    <source>
        <dbReference type="SAM" id="SignalP"/>
    </source>
</evidence>
<protein>
    <submittedName>
        <fullName evidence="3">Uncharacterized protein</fullName>
    </submittedName>
</protein>
<dbReference type="Proteomes" id="UP000663870">
    <property type="component" value="Unassembled WGS sequence"/>
</dbReference>
<feature type="region of interest" description="Disordered" evidence="1">
    <location>
        <begin position="87"/>
        <end position="167"/>
    </location>
</feature>
<reference evidence="3" key="1">
    <citation type="submission" date="2021-02" db="EMBL/GenBank/DDBJ databases">
        <authorList>
            <person name="Nowell W R."/>
        </authorList>
    </citation>
    <scope>NUCLEOTIDE SEQUENCE</scope>
</reference>
<keyword evidence="2" id="KW-0732">Signal</keyword>
<dbReference type="AlphaFoldDB" id="A0A815AT69"/>
<keyword evidence="4" id="KW-1185">Reference proteome</keyword>
<comment type="caution">
    <text evidence="3">The sequence shown here is derived from an EMBL/GenBank/DDBJ whole genome shotgun (WGS) entry which is preliminary data.</text>
</comment>
<proteinExistence type="predicted"/>
<name>A0A815AT69_9BILA</name>
<dbReference type="EMBL" id="CAJNOL010001003">
    <property type="protein sequence ID" value="CAF1262343.1"/>
    <property type="molecule type" value="Genomic_DNA"/>
</dbReference>
<feature type="chain" id="PRO_5032457586" evidence="2">
    <location>
        <begin position="23"/>
        <end position="206"/>
    </location>
</feature>
<feature type="signal peptide" evidence="2">
    <location>
        <begin position="1"/>
        <end position="22"/>
    </location>
</feature>
<organism evidence="3 4">
    <name type="scientific">Rotaria sordida</name>
    <dbReference type="NCBI Taxonomy" id="392033"/>
    <lineage>
        <taxon>Eukaryota</taxon>
        <taxon>Metazoa</taxon>
        <taxon>Spiralia</taxon>
        <taxon>Gnathifera</taxon>
        <taxon>Rotifera</taxon>
        <taxon>Eurotatoria</taxon>
        <taxon>Bdelloidea</taxon>
        <taxon>Philodinida</taxon>
        <taxon>Philodinidae</taxon>
        <taxon>Rotaria</taxon>
    </lineage>
</organism>
<gene>
    <name evidence="3" type="ORF">JXQ802_LOCUS27546</name>
</gene>
<evidence type="ECO:0000313" key="4">
    <source>
        <dbReference type="Proteomes" id="UP000663870"/>
    </source>
</evidence>